<keyword evidence="3" id="KW-1185">Reference proteome</keyword>
<evidence type="ECO:0000313" key="3">
    <source>
        <dbReference type="Proteomes" id="UP001176059"/>
    </source>
</evidence>
<dbReference type="Gene3D" id="1.25.40.540">
    <property type="entry name" value="TAP42-like family"/>
    <property type="match status" value="1"/>
</dbReference>
<feature type="compositionally biased region" description="Basic and acidic residues" evidence="1">
    <location>
        <begin position="362"/>
        <end position="384"/>
    </location>
</feature>
<dbReference type="Proteomes" id="UP001176059">
    <property type="component" value="Unassembled WGS sequence"/>
</dbReference>
<dbReference type="Pfam" id="PF04177">
    <property type="entry name" value="TAP42"/>
    <property type="match status" value="1"/>
</dbReference>
<dbReference type="InterPro" id="IPR038511">
    <property type="entry name" value="TAP42/TAP46-like_sf"/>
</dbReference>
<gene>
    <name evidence="2" type="ORF">DFJ43DRAFT_1001764</name>
</gene>
<dbReference type="GO" id="GO:0051721">
    <property type="term" value="F:protein phosphatase 2A binding"/>
    <property type="evidence" value="ECO:0007669"/>
    <property type="project" value="TreeGrafter"/>
</dbReference>
<dbReference type="GO" id="GO:0035303">
    <property type="term" value="P:regulation of dephosphorylation"/>
    <property type="evidence" value="ECO:0007669"/>
    <property type="project" value="TreeGrafter"/>
</dbReference>
<dbReference type="PANTHER" id="PTHR10933:SF9">
    <property type="entry name" value="IMMUNOGLOBULIN-BINDING PROTEIN 1"/>
    <property type="match status" value="1"/>
</dbReference>
<dbReference type="GO" id="GO:0005829">
    <property type="term" value="C:cytosol"/>
    <property type="evidence" value="ECO:0007669"/>
    <property type="project" value="TreeGrafter"/>
</dbReference>
<sequence length="394" mass="44396">MTNPLPLPTLFARSLSAASKASNLPTIDVRTQDLLQSSLTDLQTLQSRIAGLSLFSPNEILEDIATRDLVYLLVPYVRAQVQDRVKAVEREERLASLTLAKDYLENYLRCLDNYEIIPEDQVVLYDSKVSNPASRRELKIKQYQAEKDLRARIETIHKRRNQRIAMNSSDRPNDFDLISSLIPFNTDDEEEEEDSSSIDDILRETTLLLIRLFFAQAQTQLQNMDQELELLRNAPSPPPAPTTTPRQEDEDQRRKRKKNEETMWKLDAPTPKVGVSGPLLDEAGKPLQPFTILPSGAANRARFQAQVFGPDHNLPTMSVDEYLEIERQRGKFISGGGPASQNAPTSSEQLALDAEMDGTAEGEDKAEVKRTKDESWARFTDDNPRGAGNTMNRG</sequence>
<feature type="region of interest" description="Disordered" evidence="1">
    <location>
        <begin position="355"/>
        <end position="394"/>
    </location>
</feature>
<reference evidence="2" key="1">
    <citation type="submission" date="2022-08" db="EMBL/GenBank/DDBJ databases">
        <authorList>
            <consortium name="DOE Joint Genome Institute"/>
            <person name="Min B."/>
            <person name="Sierra-Patev S."/>
            <person name="Naranjo-Ortiz M."/>
            <person name="Looney B."/>
            <person name="Konkel Z."/>
            <person name="Slot J.C."/>
            <person name="Sakamoto Y."/>
            <person name="Steenwyk J.L."/>
            <person name="Rokas A."/>
            <person name="Carro J."/>
            <person name="Camarero S."/>
            <person name="Ferreira P."/>
            <person name="Molpeceres G."/>
            <person name="Ruiz-duenas F.J."/>
            <person name="Serrano A."/>
            <person name="Henrissat B."/>
            <person name="Drula E."/>
            <person name="Hughes K.W."/>
            <person name="Mata J.L."/>
            <person name="Ishikawa N.K."/>
            <person name="Vargas-Isla R."/>
            <person name="Ushijima S."/>
            <person name="Smith C.A."/>
            <person name="Ahrendt S."/>
            <person name="Andreopoulos W."/>
            <person name="He G."/>
            <person name="LaButti K."/>
            <person name="Lipzen A."/>
            <person name="Ng V."/>
            <person name="Riley R."/>
            <person name="Sandor L."/>
            <person name="Barry K."/>
            <person name="Martinez A.T."/>
            <person name="Xiao Y."/>
            <person name="Gibbons J.G."/>
            <person name="Terashima K."/>
            <person name="Hibbett D.S."/>
            <person name="Grigoriev I.V."/>
        </authorList>
    </citation>
    <scope>NUCLEOTIDE SEQUENCE</scope>
    <source>
        <strain evidence="2">ET3784</strain>
    </source>
</reference>
<dbReference type="EMBL" id="JANVFO010000041">
    <property type="protein sequence ID" value="KAJ3727296.1"/>
    <property type="molecule type" value="Genomic_DNA"/>
</dbReference>
<feature type="region of interest" description="Disordered" evidence="1">
    <location>
        <begin position="231"/>
        <end position="277"/>
    </location>
</feature>
<dbReference type="PANTHER" id="PTHR10933">
    <property type="entry name" value="IMMUNOGLOBULIN-BINDING PROTEIN 1"/>
    <property type="match status" value="1"/>
</dbReference>
<name>A0AA38JG87_9AGAR</name>
<evidence type="ECO:0000313" key="2">
    <source>
        <dbReference type="EMBL" id="KAJ3727296.1"/>
    </source>
</evidence>
<accession>A0AA38JG87</accession>
<reference evidence="2" key="2">
    <citation type="journal article" date="2023" name="Proc. Natl. Acad. Sci. U.S.A.">
        <title>A global phylogenomic analysis of the shiitake genus Lentinula.</title>
        <authorList>
            <person name="Sierra-Patev S."/>
            <person name="Min B."/>
            <person name="Naranjo-Ortiz M."/>
            <person name="Looney B."/>
            <person name="Konkel Z."/>
            <person name="Slot J.C."/>
            <person name="Sakamoto Y."/>
            <person name="Steenwyk J.L."/>
            <person name="Rokas A."/>
            <person name="Carro J."/>
            <person name="Camarero S."/>
            <person name="Ferreira P."/>
            <person name="Molpeceres G."/>
            <person name="Ruiz-Duenas F.J."/>
            <person name="Serrano A."/>
            <person name="Henrissat B."/>
            <person name="Drula E."/>
            <person name="Hughes K.W."/>
            <person name="Mata J.L."/>
            <person name="Ishikawa N.K."/>
            <person name="Vargas-Isla R."/>
            <person name="Ushijima S."/>
            <person name="Smith C.A."/>
            <person name="Donoghue J."/>
            <person name="Ahrendt S."/>
            <person name="Andreopoulos W."/>
            <person name="He G."/>
            <person name="LaButti K."/>
            <person name="Lipzen A."/>
            <person name="Ng V."/>
            <person name="Riley R."/>
            <person name="Sandor L."/>
            <person name="Barry K."/>
            <person name="Martinez A.T."/>
            <person name="Xiao Y."/>
            <person name="Gibbons J.G."/>
            <person name="Terashima K."/>
            <person name="Grigoriev I.V."/>
            <person name="Hibbett D."/>
        </authorList>
    </citation>
    <scope>NUCLEOTIDE SEQUENCE</scope>
    <source>
        <strain evidence="2">ET3784</strain>
    </source>
</reference>
<evidence type="ECO:0000256" key="1">
    <source>
        <dbReference type="SAM" id="MobiDB-lite"/>
    </source>
</evidence>
<proteinExistence type="predicted"/>
<organism evidence="2 3">
    <name type="scientific">Lentinula guzmanii</name>
    <dbReference type="NCBI Taxonomy" id="2804957"/>
    <lineage>
        <taxon>Eukaryota</taxon>
        <taxon>Fungi</taxon>
        <taxon>Dikarya</taxon>
        <taxon>Basidiomycota</taxon>
        <taxon>Agaricomycotina</taxon>
        <taxon>Agaricomycetes</taxon>
        <taxon>Agaricomycetidae</taxon>
        <taxon>Agaricales</taxon>
        <taxon>Marasmiineae</taxon>
        <taxon>Omphalotaceae</taxon>
        <taxon>Lentinula</taxon>
    </lineage>
</organism>
<protein>
    <submittedName>
        <fullName evidence="2">Serine/threonine protein phosphatase PP2A-associated protein</fullName>
    </submittedName>
</protein>
<dbReference type="InterPro" id="IPR007304">
    <property type="entry name" value="TAP46-like"/>
</dbReference>
<comment type="caution">
    <text evidence="2">The sequence shown here is derived from an EMBL/GenBank/DDBJ whole genome shotgun (WGS) entry which is preliminary data.</text>
</comment>
<dbReference type="GO" id="GO:0009966">
    <property type="term" value="P:regulation of signal transduction"/>
    <property type="evidence" value="ECO:0007669"/>
    <property type="project" value="InterPro"/>
</dbReference>
<dbReference type="AlphaFoldDB" id="A0AA38JG87"/>